<evidence type="ECO:0000313" key="5">
    <source>
        <dbReference type="Proteomes" id="UP000306509"/>
    </source>
</evidence>
<evidence type="ECO:0000256" key="1">
    <source>
        <dbReference type="ARBA" id="ARBA00023125"/>
    </source>
</evidence>
<dbReference type="PANTHER" id="PTHR43479:SF11">
    <property type="entry name" value="ACREF_ENVCD OPERON REPRESSOR-RELATED"/>
    <property type="match status" value="1"/>
</dbReference>
<dbReference type="InterPro" id="IPR009057">
    <property type="entry name" value="Homeodomain-like_sf"/>
</dbReference>
<reference evidence="4 5" key="1">
    <citation type="journal article" date="2019" name="Anaerobe">
        <title>Detection of Robinsoniella peoriensis in multiple bone samples of a trauma patient.</title>
        <authorList>
            <person name="Schrottner P."/>
            <person name="Hartwich K."/>
            <person name="Bunk B."/>
            <person name="Schober I."/>
            <person name="Helbig S."/>
            <person name="Rudolph W.W."/>
            <person name="Gunzer F."/>
        </authorList>
    </citation>
    <scope>NUCLEOTIDE SEQUENCE [LARGE SCALE GENOMIC DNA]</scope>
    <source>
        <strain evidence="4 5">DSM 106044</strain>
    </source>
</reference>
<dbReference type="AlphaFoldDB" id="A0A4U8Q656"/>
<sequence length="206" mass="24921">MNEMFFRLPEEKQQRIINAGIEVFSNHEYKRASTDEIARKAGISKGLLFHYFHNKKSFYLYLLEYTVSLVKNYIMDMHFEDITDFFELLHYMAQKKAVILAKTPHIMKFFIKTYYSQNETVSGEVQDKMQSQIDTSFEKYLKNIDLSRFKEEIDPKEIYHMLIWMTEGYMYEKERVSETVLIPELMNHYTIWSDLLKKVSYKEEFL</sequence>
<dbReference type="InterPro" id="IPR050624">
    <property type="entry name" value="HTH-type_Tx_Regulator"/>
</dbReference>
<name>A0A4U8Q656_9FIRM</name>
<feature type="DNA-binding region" description="H-T-H motif" evidence="2">
    <location>
        <begin position="33"/>
        <end position="52"/>
    </location>
</feature>
<feature type="domain" description="HTH tetR-type" evidence="3">
    <location>
        <begin position="10"/>
        <end position="70"/>
    </location>
</feature>
<evidence type="ECO:0000256" key="2">
    <source>
        <dbReference type="PROSITE-ProRule" id="PRU00335"/>
    </source>
</evidence>
<dbReference type="PRINTS" id="PR00455">
    <property type="entry name" value="HTHTETR"/>
</dbReference>
<dbReference type="STRING" id="180332.GCA_000797495_05840"/>
<comment type="caution">
    <text evidence="4">The sequence shown here is derived from an EMBL/GenBank/DDBJ whole genome shotgun (WGS) entry which is preliminary data.</text>
</comment>
<dbReference type="SUPFAM" id="SSF48498">
    <property type="entry name" value="Tetracyclin repressor-like, C-terminal domain"/>
    <property type="match status" value="1"/>
</dbReference>
<proteinExistence type="predicted"/>
<gene>
    <name evidence="4" type="ORF">DSM106044_02797</name>
</gene>
<dbReference type="EMBL" id="QGQD01000056">
    <property type="protein sequence ID" value="TLD00311.1"/>
    <property type="molecule type" value="Genomic_DNA"/>
</dbReference>
<dbReference type="Proteomes" id="UP000306509">
    <property type="component" value="Unassembled WGS sequence"/>
</dbReference>
<keyword evidence="1 2" id="KW-0238">DNA-binding</keyword>
<dbReference type="InterPro" id="IPR036271">
    <property type="entry name" value="Tet_transcr_reg_TetR-rel_C_sf"/>
</dbReference>
<dbReference type="Gene3D" id="1.10.357.10">
    <property type="entry name" value="Tetracycline Repressor, domain 2"/>
    <property type="match status" value="1"/>
</dbReference>
<evidence type="ECO:0000313" key="4">
    <source>
        <dbReference type="EMBL" id="TLD00311.1"/>
    </source>
</evidence>
<dbReference type="Gene3D" id="1.10.10.60">
    <property type="entry name" value="Homeodomain-like"/>
    <property type="match status" value="1"/>
</dbReference>
<evidence type="ECO:0000259" key="3">
    <source>
        <dbReference type="PROSITE" id="PS50977"/>
    </source>
</evidence>
<dbReference type="PROSITE" id="PS50977">
    <property type="entry name" value="HTH_TETR_2"/>
    <property type="match status" value="1"/>
</dbReference>
<dbReference type="Pfam" id="PF00440">
    <property type="entry name" value="TetR_N"/>
    <property type="match status" value="1"/>
</dbReference>
<protein>
    <submittedName>
        <fullName evidence="4">Transcriptional regulator BetI</fullName>
    </submittedName>
</protein>
<accession>A0A4U8Q656</accession>
<dbReference type="InterPro" id="IPR001647">
    <property type="entry name" value="HTH_TetR"/>
</dbReference>
<keyword evidence="5" id="KW-1185">Reference proteome</keyword>
<organism evidence="4 5">
    <name type="scientific">Robinsoniella peoriensis</name>
    <dbReference type="NCBI Taxonomy" id="180332"/>
    <lineage>
        <taxon>Bacteria</taxon>
        <taxon>Bacillati</taxon>
        <taxon>Bacillota</taxon>
        <taxon>Clostridia</taxon>
        <taxon>Lachnospirales</taxon>
        <taxon>Lachnospiraceae</taxon>
        <taxon>Robinsoniella</taxon>
    </lineage>
</organism>
<dbReference type="PANTHER" id="PTHR43479">
    <property type="entry name" value="ACREF/ENVCD OPERON REPRESSOR-RELATED"/>
    <property type="match status" value="1"/>
</dbReference>
<dbReference type="SUPFAM" id="SSF46689">
    <property type="entry name" value="Homeodomain-like"/>
    <property type="match status" value="1"/>
</dbReference>
<dbReference type="RefSeq" id="WP_138002651.1">
    <property type="nucleotide sequence ID" value="NZ_QGQD01000056.1"/>
</dbReference>
<dbReference type="GO" id="GO:0003677">
    <property type="term" value="F:DNA binding"/>
    <property type="evidence" value="ECO:0007669"/>
    <property type="project" value="UniProtKB-UniRule"/>
</dbReference>